<gene>
    <name evidence="2" type="ORF">QRT04_12305</name>
</gene>
<keyword evidence="1" id="KW-0812">Transmembrane</keyword>
<name>A0ABT7SHP5_9CELL</name>
<dbReference type="Proteomes" id="UP001529338">
    <property type="component" value="Unassembled WGS sequence"/>
</dbReference>
<comment type="caution">
    <text evidence="2">The sequence shown here is derived from an EMBL/GenBank/DDBJ whole genome shotgun (WGS) entry which is preliminary data.</text>
</comment>
<keyword evidence="3" id="KW-1185">Reference proteome</keyword>
<accession>A0ABT7SHP5</accession>
<evidence type="ECO:0000313" key="3">
    <source>
        <dbReference type="Proteomes" id="UP001529338"/>
    </source>
</evidence>
<keyword evidence="1" id="KW-1133">Transmembrane helix</keyword>
<evidence type="ECO:0000313" key="2">
    <source>
        <dbReference type="EMBL" id="MDM7855713.1"/>
    </source>
</evidence>
<feature type="transmembrane region" description="Helical" evidence="1">
    <location>
        <begin position="6"/>
        <end position="23"/>
    </location>
</feature>
<feature type="transmembrane region" description="Helical" evidence="1">
    <location>
        <begin position="30"/>
        <end position="52"/>
    </location>
</feature>
<sequence>MNRRSAVRALYGGLAAAFVLWSVRSLGSRVAFVVGAAVILVGCAATTIAVSWSEGRREPTDSSEDVR</sequence>
<dbReference type="RefSeq" id="WP_289455573.1">
    <property type="nucleotide sequence ID" value="NZ_JAUCGQ010000001.1"/>
</dbReference>
<reference evidence="2 3" key="1">
    <citation type="submission" date="2023-06" db="EMBL/GenBank/DDBJ databases">
        <title>Cellulomonas sp. MW4 Whole genome sequence.</title>
        <authorList>
            <person name="Park S."/>
        </authorList>
    </citation>
    <scope>NUCLEOTIDE SEQUENCE [LARGE SCALE GENOMIC DNA]</scope>
    <source>
        <strain evidence="2 3">MW4</strain>
    </source>
</reference>
<proteinExistence type="predicted"/>
<keyword evidence="1" id="KW-0472">Membrane</keyword>
<protein>
    <submittedName>
        <fullName evidence="2">Uncharacterized protein</fullName>
    </submittedName>
</protein>
<organism evidence="2 3">
    <name type="scientific">Cellulomonas alba</name>
    <dbReference type="NCBI Taxonomy" id="3053467"/>
    <lineage>
        <taxon>Bacteria</taxon>
        <taxon>Bacillati</taxon>
        <taxon>Actinomycetota</taxon>
        <taxon>Actinomycetes</taxon>
        <taxon>Micrococcales</taxon>
        <taxon>Cellulomonadaceae</taxon>
        <taxon>Cellulomonas</taxon>
    </lineage>
</organism>
<dbReference type="EMBL" id="JAUCGQ010000001">
    <property type="protein sequence ID" value="MDM7855713.1"/>
    <property type="molecule type" value="Genomic_DNA"/>
</dbReference>
<evidence type="ECO:0000256" key="1">
    <source>
        <dbReference type="SAM" id="Phobius"/>
    </source>
</evidence>